<evidence type="ECO:0000259" key="5">
    <source>
        <dbReference type="PROSITE" id="PS51063"/>
    </source>
</evidence>
<dbReference type="InterPro" id="IPR014710">
    <property type="entry name" value="RmlC-like_jellyroll"/>
</dbReference>
<dbReference type="GO" id="GO:0003677">
    <property type="term" value="F:DNA binding"/>
    <property type="evidence" value="ECO:0007669"/>
    <property type="project" value="UniProtKB-KW"/>
</dbReference>
<dbReference type="GO" id="GO:0016301">
    <property type="term" value="F:kinase activity"/>
    <property type="evidence" value="ECO:0007669"/>
    <property type="project" value="UniProtKB-KW"/>
</dbReference>
<name>A0A1M5GZ82_9FLAO</name>
<dbReference type="PANTHER" id="PTHR24567:SF28">
    <property type="entry name" value="LISTERIOLYSIN REGULATORY PROTEIN"/>
    <property type="match status" value="1"/>
</dbReference>
<evidence type="ECO:0000313" key="7">
    <source>
        <dbReference type="Proteomes" id="UP000184108"/>
    </source>
</evidence>
<dbReference type="Pfam" id="PF13545">
    <property type="entry name" value="HTH_Crp_2"/>
    <property type="match status" value="1"/>
</dbReference>
<dbReference type="InterPro" id="IPR000595">
    <property type="entry name" value="cNMP-bd_dom"/>
</dbReference>
<dbReference type="InterPro" id="IPR036390">
    <property type="entry name" value="WH_DNA-bd_sf"/>
</dbReference>
<keyword evidence="2" id="KW-0238">DNA-binding</keyword>
<evidence type="ECO:0000256" key="3">
    <source>
        <dbReference type="ARBA" id="ARBA00023163"/>
    </source>
</evidence>
<dbReference type="Proteomes" id="UP000184108">
    <property type="component" value="Unassembled WGS sequence"/>
</dbReference>
<organism evidence="6 7">
    <name type="scientific">Chryseobacterium vrystaatense</name>
    <dbReference type="NCBI Taxonomy" id="307480"/>
    <lineage>
        <taxon>Bacteria</taxon>
        <taxon>Pseudomonadati</taxon>
        <taxon>Bacteroidota</taxon>
        <taxon>Flavobacteriia</taxon>
        <taxon>Flavobacteriales</taxon>
        <taxon>Weeksellaceae</taxon>
        <taxon>Chryseobacterium group</taxon>
        <taxon>Chryseobacterium</taxon>
    </lineage>
</organism>
<evidence type="ECO:0000313" key="6">
    <source>
        <dbReference type="EMBL" id="SHG08978.1"/>
    </source>
</evidence>
<dbReference type="GO" id="GO:0003700">
    <property type="term" value="F:DNA-binding transcription factor activity"/>
    <property type="evidence" value="ECO:0007669"/>
    <property type="project" value="TreeGrafter"/>
</dbReference>
<accession>A0A1M5GZ82</accession>
<evidence type="ECO:0000256" key="1">
    <source>
        <dbReference type="ARBA" id="ARBA00023015"/>
    </source>
</evidence>
<dbReference type="InterPro" id="IPR036388">
    <property type="entry name" value="WH-like_DNA-bd_sf"/>
</dbReference>
<dbReference type="Pfam" id="PF00027">
    <property type="entry name" value="cNMP_binding"/>
    <property type="match status" value="1"/>
</dbReference>
<dbReference type="PROSITE" id="PS50042">
    <property type="entry name" value="CNMP_BINDING_3"/>
    <property type="match status" value="1"/>
</dbReference>
<evidence type="ECO:0000259" key="4">
    <source>
        <dbReference type="PROSITE" id="PS50042"/>
    </source>
</evidence>
<reference evidence="7" key="1">
    <citation type="submission" date="2016-11" db="EMBL/GenBank/DDBJ databases">
        <authorList>
            <person name="Varghese N."/>
            <person name="Submissions S."/>
        </authorList>
    </citation>
    <scope>NUCLEOTIDE SEQUENCE [LARGE SCALE GENOMIC DNA]</scope>
    <source>
        <strain evidence="7">YR203</strain>
    </source>
</reference>
<dbReference type="InterPro" id="IPR050397">
    <property type="entry name" value="Env_Response_Regulators"/>
</dbReference>
<dbReference type="SMART" id="SM00100">
    <property type="entry name" value="cNMP"/>
    <property type="match status" value="1"/>
</dbReference>
<evidence type="ECO:0000256" key="2">
    <source>
        <dbReference type="ARBA" id="ARBA00023125"/>
    </source>
</evidence>
<feature type="domain" description="Cyclic nucleotide-binding" evidence="4">
    <location>
        <begin position="18"/>
        <end position="117"/>
    </location>
</feature>
<feature type="domain" description="HTH crp-type" evidence="5">
    <location>
        <begin position="131"/>
        <end position="198"/>
    </location>
</feature>
<dbReference type="SUPFAM" id="SSF46785">
    <property type="entry name" value="Winged helix' DNA-binding domain"/>
    <property type="match status" value="1"/>
</dbReference>
<dbReference type="AlphaFoldDB" id="A0A1M5GZ82"/>
<dbReference type="GO" id="GO:0005829">
    <property type="term" value="C:cytosol"/>
    <property type="evidence" value="ECO:0007669"/>
    <property type="project" value="TreeGrafter"/>
</dbReference>
<dbReference type="PANTHER" id="PTHR24567">
    <property type="entry name" value="CRP FAMILY TRANSCRIPTIONAL REGULATORY PROTEIN"/>
    <property type="match status" value="1"/>
</dbReference>
<keyword evidence="1" id="KW-0805">Transcription regulation</keyword>
<protein>
    <submittedName>
        <fullName evidence="6">cAMP-binding domain of CRP or a regulatory subunit of cAMP-dependent protein kinases</fullName>
    </submittedName>
</protein>
<keyword evidence="3" id="KW-0804">Transcription</keyword>
<dbReference type="Gene3D" id="1.10.10.10">
    <property type="entry name" value="Winged helix-like DNA-binding domain superfamily/Winged helix DNA-binding domain"/>
    <property type="match status" value="1"/>
</dbReference>
<proteinExistence type="predicted"/>
<keyword evidence="6" id="KW-0808">Transferase</keyword>
<dbReference type="EMBL" id="FQVE01000004">
    <property type="protein sequence ID" value="SHG08978.1"/>
    <property type="molecule type" value="Genomic_DNA"/>
</dbReference>
<dbReference type="InterPro" id="IPR012318">
    <property type="entry name" value="HTH_CRP"/>
</dbReference>
<dbReference type="PROSITE" id="PS51063">
    <property type="entry name" value="HTH_CRP_2"/>
    <property type="match status" value="1"/>
</dbReference>
<dbReference type="SUPFAM" id="SSF51206">
    <property type="entry name" value="cAMP-binding domain-like"/>
    <property type="match status" value="1"/>
</dbReference>
<sequence>MIIDENLLLENGAVYEDYPAKEIIYEMGSIPHYYFQIVKGTVELNNYHEDGKEFTFNILSEGQSFGESLLFGNKNYPTNAIAKTNCRILKLSKANFLSMLSANTELMFKIFRYLSDRLFYKYVMLFNNSSIDSASKIRSLMNYYKESSLKHSPYSYQVPFTRQQIANLTGLRVETVIRTIKKMADEDLLKLEGRHILY</sequence>
<dbReference type="InterPro" id="IPR018490">
    <property type="entry name" value="cNMP-bd_dom_sf"/>
</dbReference>
<dbReference type="PRINTS" id="PR00034">
    <property type="entry name" value="HTHCRP"/>
</dbReference>
<dbReference type="RefSeq" id="WP_083536211.1">
    <property type="nucleotide sequence ID" value="NZ_FQVE01000004.1"/>
</dbReference>
<dbReference type="Gene3D" id="2.60.120.10">
    <property type="entry name" value="Jelly Rolls"/>
    <property type="match status" value="1"/>
</dbReference>
<dbReference type="CDD" id="cd00038">
    <property type="entry name" value="CAP_ED"/>
    <property type="match status" value="1"/>
</dbReference>
<gene>
    <name evidence="6" type="ORF">SAMN02787073_3517</name>
</gene>
<keyword evidence="6" id="KW-0418">Kinase</keyword>
<dbReference type="SMART" id="SM00419">
    <property type="entry name" value="HTH_CRP"/>
    <property type="match status" value="1"/>
</dbReference>